<keyword evidence="1" id="KW-0472">Membrane</keyword>
<gene>
    <name evidence="2" type="ORF">SCMC78_06420</name>
</gene>
<name>A0AB33KDJ1_9ACTN</name>
<dbReference type="EMBL" id="AP035884">
    <property type="protein sequence ID" value="BFP50835.1"/>
    <property type="molecule type" value="Genomic_DNA"/>
</dbReference>
<proteinExistence type="predicted"/>
<reference evidence="2" key="1">
    <citation type="submission" date="2024-07" db="EMBL/GenBank/DDBJ databases">
        <title>Complete genome sequences of cellulolytic bacteria, Kitasatospora sp. CMC57 and Streptomyces sp. CMC78, isolated from Japanese agricultural soil.</title>
        <authorList>
            <person name="Hashimoto T."/>
            <person name="Ito M."/>
            <person name="Iwamoto M."/>
            <person name="Fukahori D."/>
            <person name="Shoda T."/>
            <person name="Sakoda M."/>
            <person name="Morohoshi T."/>
            <person name="Mitsuboshi M."/>
            <person name="Nishizawa T."/>
        </authorList>
    </citation>
    <scope>NUCLEOTIDE SEQUENCE</scope>
    <source>
        <strain evidence="2">CMC78</strain>
    </source>
</reference>
<keyword evidence="1" id="KW-0812">Transmembrane</keyword>
<evidence type="ECO:0000256" key="1">
    <source>
        <dbReference type="SAM" id="Phobius"/>
    </source>
</evidence>
<sequence>MHDETRTGRGSLRVRAATRLPGMSSGHDDEPIFVRSNWGTSRYVYNPRNPIGMGLIIGSLLFAAGAMYYLHASSSWSEGELRDAVNVAVRELEATPQTLGSWTGGYKSMIRDALEESGEGPSTGGVVYVEEANDPYDEDANPSVDLFEVRAKNVDAAFCLSVSPPEPDPGLTSVEVSLSIAVEEGGC</sequence>
<feature type="transmembrane region" description="Helical" evidence="1">
    <location>
        <begin position="51"/>
        <end position="70"/>
    </location>
</feature>
<keyword evidence="1" id="KW-1133">Transmembrane helix</keyword>
<protein>
    <submittedName>
        <fullName evidence="2">Uncharacterized protein</fullName>
    </submittedName>
</protein>
<dbReference type="AlphaFoldDB" id="A0AB33KDJ1"/>
<accession>A0AB33KDJ1</accession>
<evidence type="ECO:0000313" key="2">
    <source>
        <dbReference type="EMBL" id="BFP50835.1"/>
    </source>
</evidence>
<organism evidence="2">
    <name type="scientific">Streptomyces sp. CMC78</name>
    <dbReference type="NCBI Taxonomy" id="3231512"/>
    <lineage>
        <taxon>Bacteria</taxon>
        <taxon>Bacillati</taxon>
        <taxon>Actinomycetota</taxon>
        <taxon>Actinomycetes</taxon>
        <taxon>Kitasatosporales</taxon>
        <taxon>Streptomycetaceae</taxon>
        <taxon>Streptomyces</taxon>
    </lineage>
</organism>
<dbReference type="KEGG" id="stcm:SCMC78_06420"/>